<dbReference type="PANTHER" id="PTHR38342:SF1">
    <property type="entry name" value="SLR5037 PROTEIN"/>
    <property type="match status" value="1"/>
</dbReference>
<dbReference type="SUPFAM" id="SSF103247">
    <property type="entry name" value="TT1751-like"/>
    <property type="match status" value="1"/>
</dbReference>
<dbReference type="Gene3D" id="3.30.310.70">
    <property type="entry name" value="TT1751-like domain"/>
    <property type="match status" value="1"/>
</dbReference>
<evidence type="ECO:0000313" key="3">
    <source>
        <dbReference type="Proteomes" id="UP000285120"/>
    </source>
</evidence>
<dbReference type="Proteomes" id="UP000285120">
    <property type="component" value="Unassembled WGS sequence"/>
</dbReference>
<sequence length="127" mass="14362">MFHYTVESTKTVEDAAASLEKHLQTAGFGVLWDFDLQAKLIEKGVEFPEAYRILEVCNPKEAEKVLRRHKAAGNFLPCKITVYEDNGVTHIGMPRPTVLIGFIEDPELKSIAEDVEQRMQQSIDNSK</sequence>
<keyword evidence="3" id="KW-1185">Reference proteome</keyword>
<protein>
    <submittedName>
        <fullName evidence="2">Uncharacterized protein (DUF302 family)</fullName>
    </submittedName>
</protein>
<dbReference type="AlphaFoldDB" id="A0A419UWE4"/>
<reference evidence="2 3" key="1">
    <citation type="submission" date="2018-09" db="EMBL/GenBank/DDBJ databases">
        <title>Genomic Encyclopedia of Archaeal and Bacterial Type Strains, Phase II (KMG-II): from individual species to whole genera.</title>
        <authorList>
            <person name="Goeker M."/>
        </authorList>
    </citation>
    <scope>NUCLEOTIDE SEQUENCE [LARGE SCALE GENOMIC DNA]</scope>
    <source>
        <strain evidence="2 3">DSM 17008</strain>
    </source>
</reference>
<dbReference type="Pfam" id="PF03625">
    <property type="entry name" value="DUF302"/>
    <property type="match status" value="1"/>
</dbReference>
<organism evidence="2 3">
    <name type="scientific">Sinobaca qinghaiensis</name>
    <dbReference type="NCBI Taxonomy" id="342944"/>
    <lineage>
        <taxon>Bacteria</taxon>
        <taxon>Bacillati</taxon>
        <taxon>Bacillota</taxon>
        <taxon>Bacilli</taxon>
        <taxon>Bacillales</taxon>
        <taxon>Sporolactobacillaceae</taxon>
        <taxon>Sinobaca</taxon>
    </lineage>
</organism>
<gene>
    <name evidence="2" type="ORF">ATL39_2868</name>
</gene>
<dbReference type="EMBL" id="RAPK01000011">
    <property type="protein sequence ID" value="RKD69450.1"/>
    <property type="molecule type" value="Genomic_DNA"/>
</dbReference>
<dbReference type="PANTHER" id="PTHR38342">
    <property type="entry name" value="SLR5037 PROTEIN"/>
    <property type="match status" value="1"/>
</dbReference>
<evidence type="ECO:0000259" key="1">
    <source>
        <dbReference type="Pfam" id="PF03625"/>
    </source>
</evidence>
<dbReference type="InterPro" id="IPR035923">
    <property type="entry name" value="TT1751-like_sf"/>
</dbReference>
<dbReference type="InterPro" id="IPR005180">
    <property type="entry name" value="DUF302"/>
</dbReference>
<dbReference type="OrthoDB" id="9791067at2"/>
<accession>A0A419UWE4</accession>
<name>A0A419UWE4_9BACL</name>
<dbReference type="RefSeq" id="WP_120194023.1">
    <property type="nucleotide sequence ID" value="NZ_RAPK01000011.1"/>
</dbReference>
<dbReference type="InterPro" id="IPR016796">
    <property type="entry name" value="UCP021774"/>
</dbReference>
<dbReference type="CDD" id="cd14797">
    <property type="entry name" value="DUF302"/>
    <property type="match status" value="1"/>
</dbReference>
<dbReference type="PIRSF" id="PIRSF021774">
    <property type="entry name" value="UCP021774"/>
    <property type="match status" value="1"/>
</dbReference>
<comment type="caution">
    <text evidence="2">The sequence shown here is derived from an EMBL/GenBank/DDBJ whole genome shotgun (WGS) entry which is preliminary data.</text>
</comment>
<proteinExistence type="predicted"/>
<feature type="domain" description="DUF302" evidence="1">
    <location>
        <begin position="34"/>
        <end position="96"/>
    </location>
</feature>
<evidence type="ECO:0000313" key="2">
    <source>
        <dbReference type="EMBL" id="RKD69450.1"/>
    </source>
</evidence>